<reference evidence="2" key="1">
    <citation type="submission" date="2017-05" db="UniProtKB">
        <authorList>
            <consortium name="EnsemblMetazoa"/>
        </authorList>
    </citation>
    <scope>IDENTIFICATION</scope>
</reference>
<dbReference type="AlphaFoldDB" id="A0A1X7UF20"/>
<name>A0A1X7UF20_AMPQE</name>
<keyword evidence="1" id="KW-1133">Transmembrane helix</keyword>
<dbReference type="EnsemblMetazoa" id="Aqu2.1.26081_001">
    <property type="protein sequence ID" value="Aqu2.1.26081_001"/>
    <property type="gene ID" value="Aqu2.1.26081"/>
</dbReference>
<proteinExistence type="predicted"/>
<accession>A0A1X7UF20</accession>
<feature type="transmembrane region" description="Helical" evidence="1">
    <location>
        <begin position="6"/>
        <end position="36"/>
    </location>
</feature>
<sequence>LLLKVQAIMISILIMLMVLSLVMTTSVNLVILLLMVHSNPYSIHLIHCGMAKDVVVLK</sequence>
<evidence type="ECO:0000313" key="2">
    <source>
        <dbReference type="EnsemblMetazoa" id="Aqu2.1.26081_001"/>
    </source>
</evidence>
<dbReference type="InParanoid" id="A0A1X7UF20"/>
<evidence type="ECO:0000256" key="1">
    <source>
        <dbReference type="SAM" id="Phobius"/>
    </source>
</evidence>
<keyword evidence="1" id="KW-0472">Membrane</keyword>
<organism evidence="2">
    <name type="scientific">Amphimedon queenslandica</name>
    <name type="common">Sponge</name>
    <dbReference type="NCBI Taxonomy" id="400682"/>
    <lineage>
        <taxon>Eukaryota</taxon>
        <taxon>Metazoa</taxon>
        <taxon>Porifera</taxon>
        <taxon>Demospongiae</taxon>
        <taxon>Heteroscleromorpha</taxon>
        <taxon>Haplosclerida</taxon>
        <taxon>Niphatidae</taxon>
        <taxon>Amphimedon</taxon>
    </lineage>
</organism>
<protein>
    <submittedName>
        <fullName evidence="2">Uncharacterized protein</fullName>
    </submittedName>
</protein>
<keyword evidence="1" id="KW-0812">Transmembrane</keyword>